<reference evidence="3" key="1">
    <citation type="submission" date="2021-01" db="EMBL/GenBank/DDBJ databases">
        <authorList>
            <person name="Corre E."/>
            <person name="Pelletier E."/>
            <person name="Niang G."/>
            <person name="Scheremetjew M."/>
            <person name="Finn R."/>
            <person name="Kale V."/>
            <person name="Holt S."/>
            <person name="Cochrane G."/>
            <person name="Meng A."/>
            <person name="Brown T."/>
            <person name="Cohen L."/>
        </authorList>
    </citation>
    <scope>NUCLEOTIDE SEQUENCE</scope>
    <source>
        <strain evidence="3">CCMP 2712</strain>
    </source>
</reference>
<dbReference type="OMA" id="DIYQGQY"/>
<dbReference type="PANTHER" id="PTHR43215:SF14">
    <property type="entry name" value="RADIAL SPOKE HEAD 1 HOMOLOG"/>
    <property type="match status" value="1"/>
</dbReference>
<evidence type="ECO:0000256" key="1">
    <source>
        <dbReference type="ARBA" id="ARBA00022737"/>
    </source>
</evidence>
<evidence type="ECO:0000256" key="2">
    <source>
        <dbReference type="SAM" id="MobiDB-lite"/>
    </source>
</evidence>
<protein>
    <submittedName>
        <fullName evidence="3">Uncharacterized protein</fullName>
    </submittedName>
</protein>
<name>A0A7S4L834_GUITH</name>
<organism evidence="3">
    <name type="scientific">Guillardia theta</name>
    <name type="common">Cryptophyte</name>
    <name type="synonym">Cryptomonas phi</name>
    <dbReference type="NCBI Taxonomy" id="55529"/>
    <lineage>
        <taxon>Eukaryota</taxon>
        <taxon>Cryptophyceae</taxon>
        <taxon>Pyrenomonadales</taxon>
        <taxon>Geminigeraceae</taxon>
        <taxon>Guillardia</taxon>
    </lineage>
</organism>
<dbReference type="Pfam" id="PF02493">
    <property type="entry name" value="MORN"/>
    <property type="match status" value="5"/>
</dbReference>
<accession>A0A7S4L834</accession>
<dbReference type="PANTHER" id="PTHR43215">
    <property type="entry name" value="RADIAL SPOKE HEAD 1 HOMOLOG"/>
    <property type="match status" value="1"/>
</dbReference>
<dbReference type="AlphaFoldDB" id="A0A7S4L834"/>
<proteinExistence type="predicted"/>
<dbReference type="SMART" id="SM00698">
    <property type="entry name" value="MORN"/>
    <property type="match status" value="5"/>
</dbReference>
<dbReference type="Gene3D" id="2.20.110.10">
    <property type="entry name" value="Histone H3 K4-specific methyltransferase SET7/9 N-terminal domain"/>
    <property type="match status" value="2"/>
</dbReference>
<dbReference type="SUPFAM" id="SSF82185">
    <property type="entry name" value="Histone H3 K4-specific methyltransferase SET7/9 N-terminal domain"/>
    <property type="match status" value="2"/>
</dbReference>
<keyword evidence="1" id="KW-0677">Repeat</keyword>
<feature type="region of interest" description="Disordered" evidence="2">
    <location>
        <begin position="1"/>
        <end position="51"/>
    </location>
</feature>
<evidence type="ECO:0000313" key="3">
    <source>
        <dbReference type="EMBL" id="CAE2317527.1"/>
    </source>
</evidence>
<dbReference type="EMBL" id="HBKN01032328">
    <property type="protein sequence ID" value="CAE2317527.1"/>
    <property type="molecule type" value="Transcribed_RNA"/>
</dbReference>
<feature type="compositionally biased region" description="Basic and acidic residues" evidence="2">
    <location>
        <begin position="21"/>
        <end position="34"/>
    </location>
</feature>
<sequence length="225" mass="25083">MPPKKNEPPPPAAAEPEETEEKFGVWEGEKDKNQLPHGKGKATYPNGDTFEGTIEHNQREKEGVYTWKHVEGAKCVAVYKGSYESNLKHGNGTMTYPDGGVYEGSWDHGLRQGQGTFKYPNGDSYVGSWSQGKKSGQGIYFSFAGSCWYSGVWKDGNFQEGEWLFKDRSKYIGAFRDGKPAPGEGVFVFPNGNRLKGQWIEEHVEGSEDPPKLYWVGGELEVQST</sequence>
<dbReference type="InterPro" id="IPR003409">
    <property type="entry name" value="MORN"/>
</dbReference>
<gene>
    <name evidence="3" type="ORF">GTHE00462_LOCUS25170</name>
</gene>